<gene>
    <name evidence="1" type="ORF">TTEB3V08_LOCUS11837</name>
</gene>
<dbReference type="EMBL" id="OE009987">
    <property type="protein sequence ID" value="CAD7463958.1"/>
    <property type="molecule type" value="Genomic_DNA"/>
</dbReference>
<reference evidence="1" key="1">
    <citation type="submission" date="2020-11" db="EMBL/GenBank/DDBJ databases">
        <authorList>
            <person name="Tran Van P."/>
        </authorList>
    </citation>
    <scope>NUCLEOTIDE SEQUENCE</scope>
</reference>
<sequence length="14" mass="1610">MQFGSRPRSSSTRL</sequence>
<accession>A0A7R9ISX5</accession>
<evidence type="ECO:0000313" key="1">
    <source>
        <dbReference type="EMBL" id="CAD7463958.1"/>
    </source>
</evidence>
<proteinExistence type="predicted"/>
<protein>
    <submittedName>
        <fullName evidence="1">Uncharacterized protein</fullName>
    </submittedName>
</protein>
<name>A0A7R9ISX5_9NEOP</name>
<organism evidence="1">
    <name type="scientific">Timema tahoe</name>
    <dbReference type="NCBI Taxonomy" id="61484"/>
    <lineage>
        <taxon>Eukaryota</taxon>
        <taxon>Metazoa</taxon>
        <taxon>Ecdysozoa</taxon>
        <taxon>Arthropoda</taxon>
        <taxon>Hexapoda</taxon>
        <taxon>Insecta</taxon>
        <taxon>Pterygota</taxon>
        <taxon>Neoptera</taxon>
        <taxon>Polyneoptera</taxon>
        <taxon>Phasmatodea</taxon>
        <taxon>Timematodea</taxon>
        <taxon>Timematoidea</taxon>
        <taxon>Timematidae</taxon>
        <taxon>Timema</taxon>
    </lineage>
</organism>